<dbReference type="EMBL" id="CP129113">
    <property type="protein sequence ID" value="WLV23516.1"/>
    <property type="molecule type" value="Genomic_DNA"/>
</dbReference>
<dbReference type="Proteomes" id="UP001180087">
    <property type="component" value="Chromosome"/>
</dbReference>
<organism evidence="2 3">
    <name type="scientific">Aciduricibacillus chroicocephali</name>
    <dbReference type="NCBI Taxonomy" id="3054939"/>
    <lineage>
        <taxon>Bacteria</taxon>
        <taxon>Bacillati</taxon>
        <taxon>Bacillota</taxon>
        <taxon>Bacilli</taxon>
        <taxon>Bacillales</taxon>
        <taxon>Bacillaceae</taxon>
        <taxon>Aciduricibacillus</taxon>
    </lineage>
</organism>
<dbReference type="RefSeq" id="WP_348025591.1">
    <property type="nucleotide sequence ID" value="NZ_CP129113.1"/>
</dbReference>
<accession>A0ABY9KRZ1</accession>
<evidence type="ECO:0000313" key="3">
    <source>
        <dbReference type="Proteomes" id="UP001180087"/>
    </source>
</evidence>
<keyword evidence="1" id="KW-0472">Membrane</keyword>
<reference evidence="2" key="1">
    <citation type="submission" date="2023-06" db="EMBL/GenBank/DDBJ databases">
        <title>A Treasure from Seagulls: Isolation and Description of Aciduricobacillus qingdaonensis gen. nov., sp. nov., a Rare Obligately Uric Acid-utilizing Member in the Family Bacillaceae.</title>
        <authorList>
            <person name="Liu W."/>
            <person name="Wang B."/>
        </authorList>
    </citation>
    <scope>NUCLEOTIDE SEQUENCE</scope>
    <source>
        <strain evidence="2">44XB</strain>
    </source>
</reference>
<evidence type="ECO:0008006" key="4">
    <source>
        <dbReference type="Google" id="ProtNLM"/>
    </source>
</evidence>
<evidence type="ECO:0000313" key="2">
    <source>
        <dbReference type="EMBL" id="WLV23516.1"/>
    </source>
</evidence>
<evidence type="ECO:0000256" key="1">
    <source>
        <dbReference type="SAM" id="Phobius"/>
    </source>
</evidence>
<dbReference type="Gene3D" id="1.20.1070.10">
    <property type="entry name" value="Rhodopsin 7-helix transmembrane proteins"/>
    <property type="match status" value="1"/>
</dbReference>
<sequence length="97" mass="10934">MVSAEFISIATPILLGMLINFIVYFIFSKIEKTKNKAIKFTWFATVGMIVFSYISAFTSSITWGGFGYFIISIGMFAVALALTIFKNPIWKTSKEHD</sequence>
<feature type="transmembrane region" description="Helical" evidence="1">
    <location>
        <begin position="6"/>
        <end position="28"/>
    </location>
</feature>
<keyword evidence="1" id="KW-1133">Transmembrane helix</keyword>
<keyword evidence="3" id="KW-1185">Reference proteome</keyword>
<feature type="transmembrane region" description="Helical" evidence="1">
    <location>
        <begin position="65"/>
        <end position="85"/>
    </location>
</feature>
<proteinExistence type="predicted"/>
<gene>
    <name evidence="2" type="ORF">QR721_07565</name>
</gene>
<name>A0ABY9KRZ1_9BACI</name>
<feature type="transmembrane region" description="Helical" evidence="1">
    <location>
        <begin position="40"/>
        <end position="59"/>
    </location>
</feature>
<keyword evidence="1" id="KW-0812">Transmembrane</keyword>
<protein>
    <recommendedName>
        <fullName evidence="4">YesK-like protein</fullName>
    </recommendedName>
</protein>